<dbReference type="Pfam" id="PF13419">
    <property type="entry name" value="HAD_2"/>
    <property type="match status" value="1"/>
</dbReference>
<keyword evidence="2" id="KW-1185">Reference proteome</keyword>
<dbReference type="Gene3D" id="3.40.50.1000">
    <property type="entry name" value="HAD superfamily/HAD-like"/>
    <property type="match status" value="1"/>
</dbReference>
<dbReference type="InterPro" id="IPR023214">
    <property type="entry name" value="HAD_sf"/>
</dbReference>
<sequence>MLNITDVRLGAAIIIEYFNLPLSENEFYEKVMHEFDELRNNLPLMPGVEKLVLHLHENKIPIGICSATDSNSFKQKTEHFGDFFKLGKYFEVIVTAKDDPEIKRNKPFSDPYLAAISRFKSKPNANEVLSFEDSSDGVKSATNAGTVCVLIRNPEIEYDFSILKPTVIIDSLTDFDPRWFSLPAY</sequence>
<reference evidence="1 2" key="1">
    <citation type="journal article" date="2018" name="Gigascience">
        <title>Genomes of trombidid mites reveal novel predicted allergens and laterally-transferred genes associated with secondary metabolism.</title>
        <authorList>
            <person name="Dong X."/>
            <person name="Chaisiri K."/>
            <person name="Xia D."/>
            <person name="Armstrong S.D."/>
            <person name="Fang Y."/>
            <person name="Donnelly M.J."/>
            <person name="Kadowaki T."/>
            <person name="McGarry J.W."/>
            <person name="Darby A.C."/>
            <person name="Makepeace B.L."/>
        </authorList>
    </citation>
    <scope>NUCLEOTIDE SEQUENCE [LARGE SCALE GENOMIC DNA]</scope>
    <source>
        <strain evidence="1">UoL-UT</strain>
    </source>
</reference>
<comment type="caution">
    <text evidence="1">The sequence shown here is derived from an EMBL/GenBank/DDBJ whole genome shotgun (WGS) entry which is preliminary data.</text>
</comment>
<dbReference type="NCBIfam" id="TIGR01509">
    <property type="entry name" value="HAD-SF-IA-v3"/>
    <property type="match status" value="1"/>
</dbReference>
<dbReference type="InterPro" id="IPR041492">
    <property type="entry name" value="HAD_2"/>
</dbReference>
<dbReference type="EMBL" id="NCKV01002914">
    <property type="protein sequence ID" value="RWS26267.1"/>
    <property type="molecule type" value="Genomic_DNA"/>
</dbReference>
<name>A0A443SFH3_9ACAR</name>
<dbReference type="AlphaFoldDB" id="A0A443SFH3"/>
<dbReference type="STRING" id="299467.A0A443SFH3"/>
<accession>A0A443SFH3</accession>
<proteinExistence type="predicted"/>
<dbReference type="SUPFAM" id="SSF56784">
    <property type="entry name" value="HAD-like"/>
    <property type="match status" value="1"/>
</dbReference>
<dbReference type="Proteomes" id="UP000288716">
    <property type="component" value="Unassembled WGS sequence"/>
</dbReference>
<protein>
    <submittedName>
        <fullName evidence="1">Uncharacterized protein</fullName>
    </submittedName>
</protein>
<organism evidence="1 2">
    <name type="scientific">Leptotrombidium deliense</name>
    <dbReference type="NCBI Taxonomy" id="299467"/>
    <lineage>
        <taxon>Eukaryota</taxon>
        <taxon>Metazoa</taxon>
        <taxon>Ecdysozoa</taxon>
        <taxon>Arthropoda</taxon>
        <taxon>Chelicerata</taxon>
        <taxon>Arachnida</taxon>
        <taxon>Acari</taxon>
        <taxon>Acariformes</taxon>
        <taxon>Trombidiformes</taxon>
        <taxon>Prostigmata</taxon>
        <taxon>Anystina</taxon>
        <taxon>Parasitengona</taxon>
        <taxon>Trombiculoidea</taxon>
        <taxon>Trombiculidae</taxon>
        <taxon>Leptotrombidium</taxon>
    </lineage>
</organism>
<dbReference type="VEuPathDB" id="VectorBase:LDEU005773"/>
<evidence type="ECO:0000313" key="1">
    <source>
        <dbReference type="EMBL" id="RWS26267.1"/>
    </source>
</evidence>
<dbReference type="OrthoDB" id="40579at2759"/>
<gene>
    <name evidence="1" type="ORF">B4U80_05675</name>
</gene>
<dbReference type="PANTHER" id="PTHR18901:SF38">
    <property type="entry name" value="PSEUDOURIDINE-5'-PHOSPHATASE"/>
    <property type="match status" value="1"/>
</dbReference>
<dbReference type="InterPro" id="IPR036412">
    <property type="entry name" value="HAD-like_sf"/>
</dbReference>
<evidence type="ECO:0000313" key="2">
    <source>
        <dbReference type="Proteomes" id="UP000288716"/>
    </source>
</evidence>
<dbReference type="PANTHER" id="PTHR18901">
    <property type="entry name" value="2-DEOXYGLUCOSE-6-PHOSPHATE PHOSPHATASE 2"/>
    <property type="match status" value="1"/>
</dbReference>
<dbReference type="GO" id="GO:0016791">
    <property type="term" value="F:phosphatase activity"/>
    <property type="evidence" value="ECO:0007669"/>
    <property type="project" value="TreeGrafter"/>
</dbReference>
<dbReference type="InterPro" id="IPR006439">
    <property type="entry name" value="HAD-SF_hydro_IA"/>
</dbReference>